<organism evidence="2 3">
    <name type="scientific">Methanogenium marinum</name>
    <dbReference type="NCBI Taxonomy" id="348610"/>
    <lineage>
        <taxon>Archaea</taxon>
        <taxon>Methanobacteriati</taxon>
        <taxon>Methanobacteriota</taxon>
        <taxon>Stenosarchaea group</taxon>
        <taxon>Methanomicrobia</taxon>
        <taxon>Methanomicrobiales</taxon>
        <taxon>Methanomicrobiaceae</taxon>
        <taxon>Methanogenium</taxon>
    </lineage>
</organism>
<reference evidence="2" key="1">
    <citation type="submission" date="2022-01" db="EMBL/GenBank/DDBJ databases">
        <title>Draft genome of Methanogenium marinum DSM 15558.</title>
        <authorList>
            <person name="Chen S.-C."/>
            <person name="You Y.-T."/>
        </authorList>
    </citation>
    <scope>NUCLEOTIDE SEQUENCE</scope>
    <source>
        <strain evidence="2">DSM 15558</strain>
    </source>
</reference>
<dbReference type="InterPro" id="IPR001279">
    <property type="entry name" value="Metallo-B-lactamas"/>
</dbReference>
<dbReference type="CDD" id="cd16279">
    <property type="entry name" value="metallo-hydrolase-like_MBL-fold"/>
    <property type="match status" value="1"/>
</dbReference>
<feature type="domain" description="Metallo-beta-lactamase" evidence="1">
    <location>
        <begin position="35"/>
        <end position="221"/>
    </location>
</feature>
<evidence type="ECO:0000313" key="3">
    <source>
        <dbReference type="Proteomes" id="UP001143747"/>
    </source>
</evidence>
<dbReference type="SMART" id="SM00849">
    <property type="entry name" value="Lactamase_B"/>
    <property type="match status" value="1"/>
</dbReference>
<keyword evidence="3" id="KW-1185">Reference proteome</keyword>
<accession>A0A9Q4PW12</accession>
<name>A0A9Q4PW12_9EURY</name>
<dbReference type="InterPro" id="IPR036866">
    <property type="entry name" value="RibonucZ/Hydroxyglut_hydro"/>
</dbReference>
<dbReference type="SUPFAM" id="SSF56281">
    <property type="entry name" value="Metallo-hydrolase/oxidoreductase"/>
    <property type="match status" value="1"/>
</dbReference>
<dbReference type="PANTHER" id="PTHR42663">
    <property type="entry name" value="HYDROLASE C777.06C-RELATED-RELATED"/>
    <property type="match status" value="1"/>
</dbReference>
<dbReference type="AlphaFoldDB" id="A0A9Q4PW12"/>
<dbReference type="EMBL" id="JAKELO010000002">
    <property type="protein sequence ID" value="MDE4908590.1"/>
    <property type="molecule type" value="Genomic_DNA"/>
</dbReference>
<gene>
    <name evidence="2" type="ORF">L0665_08230</name>
</gene>
<evidence type="ECO:0000259" key="1">
    <source>
        <dbReference type="SMART" id="SM00849"/>
    </source>
</evidence>
<dbReference type="Pfam" id="PF12706">
    <property type="entry name" value="Lactamase_B_2"/>
    <property type="match status" value="1"/>
</dbReference>
<comment type="caution">
    <text evidence="2">The sequence shown here is derived from an EMBL/GenBank/DDBJ whole genome shotgun (WGS) entry which is preliminary data.</text>
</comment>
<dbReference type="PANTHER" id="PTHR42663:SF12">
    <property type="entry name" value="ATP-BINDING PROTEIN PHNP"/>
    <property type="match status" value="1"/>
</dbReference>
<dbReference type="Proteomes" id="UP001143747">
    <property type="component" value="Unassembled WGS sequence"/>
</dbReference>
<dbReference type="Gene3D" id="3.60.15.10">
    <property type="entry name" value="Ribonuclease Z/Hydroxyacylglutathione hydrolase-like"/>
    <property type="match status" value="1"/>
</dbReference>
<sequence>MKITLLGTGDTTGTPLVGCTCPICTEGAASGRERLRTSLLVEHEGFTLLIDTSPDLRRQLLQTGSPHIDAVIWTHGHYDHFAGFNDFYRVQRYPPGYGAPVVVEYMQNQFHFIRFTAHPQEPYVPFTLGGLTITLGEVNHPPAPTFGLLIEDGETRVGYTADTNPDIPQRTKDLLDGCDLFFADALFPNGIVHPKHMNYSEAVSLAGELHAKDFRLVHLSHKIGWDAPHIGYDGDTFVL</sequence>
<protein>
    <submittedName>
        <fullName evidence="2">MBL fold metallo-hydrolase</fullName>
    </submittedName>
</protein>
<proteinExistence type="predicted"/>
<evidence type="ECO:0000313" key="2">
    <source>
        <dbReference type="EMBL" id="MDE4908590.1"/>
    </source>
</evidence>